<sequence length="82" mass="9670">MIFTSDVEISRTGVIFKYGNPLPVWIESNGEKVSVKEIFYSWTERKGHYLVYKYTFTDGFDAYEIALNSLSMKWFLIAREEL</sequence>
<dbReference type="EMBL" id="VSIV01000318">
    <property type="protein sequence ID" value="TYB32564.1"/>
    <property type="molecule type" value="Genomic_DNA"/>
</dbReference>
<accession>A0A5D0MFS8</accession>
<dbReference type="Proteomes" id="UP000323337">
    <property type="component" value="Unassembled WGS sequence"/>
</dbReference>
<organism evidence="1 2">
    <name type="scientific">Flexistipes sinusarabici</name>
    <dbReference type="NCBI Taxonomy" id="2352"/>
    <lineage>
        <taxon>Bacteria</taxon>
        <taxon>Pseudomonadati</taxon>
        <taxon>Deferribacterota</taxon>
        <taxon>Deferribacteres</taxon>
        <taxon>Deferribacterales</taxon>
        <taxon>Flexistipitaceae</taxon>
        <taxon>Flexistipes</taxon>
    </lineage>
</organism>
<evidence type="ECO:0000313" key="1">
    <source>
        <dbReference type="EMBL" id="TYB32564.1"/>
    </source>
</evidence>
<comment type="caution">
    <text evidence="1">The sequence shown here is derived from an EMBL/GenBank/DDBJ whole genome shotgun (WGS) entry which is preliminary data.</text>
</comment>
<reference evidence="1 2" key="1">
    <citation type="submission" date="2019-08" db="EMBL/GenBank/DDBJ databases">
        <title>Genomic characterization of a novel candidate phylum (ARYD3) from a high temperature, high salinity tertiary oil reservoir in north central Oklahoma, USA.</title>
        <authorList>
            <person name="Youssef N.H."/>
            <person name="Yadav A."/>
            <person name="Elshahed M.S."/>
        </authorList>
    </citation>
    <scope>NUCLEOTIDE SEQUENCE [LARGE SCALE GENOMIC DNA]</scope>
    <source>
        <strain evidence="1">ARYD1</strain>
    </source>
</reference>
<dbReference type="AlphaFoldDB" id="A0A5D0MFS8"/>
<protein>
    <submittedName>
        <fullName evidence="1">Uncharacterized protein</fullName>
    </submittedName>
</protein>
<evidence type="ECO:0000313" key="2">
    <source>
        <dbReference type="Proteomes" id="UP000323337"/>
    </source>
</evidence>
<name>A0A5D0MFS8_FLESI</name>
<gene>
    <name evidence="1" type="ORF">FXF49_10870</name>
</gene>
<dbReference type="RefSeq" id="WP_303701923.1">
    <property type="nucleotide sequence ID" value="NZ_VSIV01000318.1"/>
</dbReference>
<proteinExistence type="predicted"/>